<keyword evidence="6" id="KW-1185">Reference proteome</keyword>
<dbReference type="InterPro" id="IPR009100">
    <property type="entry name" value="AcylCoA_DH/oxidase_NM_dom_sf"/>
</dbReference>
<dbReference type="SUPFAM" id="SSF47203">
    <property type="entry name" value="Acyl-CoA dehydrogenase C-terminal domain-like"/>
    <property type="match status" value="1"/>
</dbReference>
<organism evidence="5 6">
    <name type="scientific">Nocardioides hankookensis</name>
    <dbReference type="NCBI Taxonomy" id="443157"/>
    <lineage>
        <taxon>Bacteria</taxon>
        <taxon>Bacillati</taxon>
        <taxon>Actinomycetota</taxon>
        <taxon>Actinomycetes</taxon>
        <taxon>Propionibacteriales</taxon>
        <taxon>Nocardioidaceae</taxon>
        <taxon>Nocardioides</taxon>
    </lineage>
</organism>
<evidence type="ECO:0000313" key="5">
    <source>
        <dbReference type="EMBL" id="MFC6043078.1"/>
    </source>
</evidence>
<evidence type="ECO:0000256" key="2">
    <source>
        <dbReference type="ARBA" id="ARBA00022630"/>
    </source>
</evidence>
<evidence type="ECO:0000313" key="6">
    <source>
        <dbReference type="Proteomes" id="UP001596135"/>
    </source>
</evidence>
<dbReference type="EMBL" id="JBHSRJ010000004">
    <property type="protein sequence ID" value="MFC6043078.1"/>
    <property type="molecule type" value="Genomic_DNA"/>
</dbReference>
<reference evidence="6" key="1">
    <citation type="journal article" date="2019" name="Int. J. Syst. Evol. Microbiol.">
        <title>The Global Catalogue of Microorganisms (GCM) 10K type strain sequencing project: providing services to taxonomists for standard genome sequencing and annotation.</title>
        <authorList>
            <consortium name="The Broad Institute Genomics Platform"/>
            <consortium name="The Broad Institute Genome Sequencing Center for Infectious Disease"/>
            <person name="Wu L."/>
            <person name="Ma J."/>
        </authorList>
    </citation>
    <scope>NUCLEOTIDE SEQUENCE [LARGE SCALE GENOMIC DNA]</scope>
    <source>
        <strain evidence="6">CCUG 54522</strain>
    </source>
</reference>
<evidence type="ECO:0000256" key="1">
    <source>
        <dbReference type="ARBA" id="ARBA00009347"/>
    </source>
</evidence>
<accession>A0ABW1LHB4</accession>
<dbReference type="InterPro" id="IPR009075">
    <property type="entry name" value="AcylCo_DH/oxidase_C"/>
</dbReference>
<dbReference type="InterPro" id="IPR036250">
    <property type="entry name" value="AcylCo_DH-like_C"/>
</dbReference>
<comment type="caution">
    <text evidence="5">The sequence shown here is derived from an EMBL/GenBank/DDBJ whole genome shotgun (WGS) entry which is preliminary data.</text>
</comment>
<feature type="domain" description="Acyl-CoA dehydrogenase/oxidase C-terminal" evidence="4">
    <location>
        <begin position="194"/>
        <end position="289"/>
    </location>
</feature>
<gene>
    <name evidence="5" type="ORF">ACFPYL_08330</name>
</gene>
<proteinExistence type="inferred from homology"/>
<sequence>MARPIMLDPRAVGPDETERLRRLGADAGDLSGRGVEAALDLASGLALPHPGAGRTRFLWEALATLGAADLQVARSVEPHLDALAILHEAGLDAPAGSTWGVFAAEGPGVRLRAEVADGGWTLLGTKPWCSLADRLTHALVTAWVDDERRGLFAVALADATVDRAPGPWAARGLTDVVSTPVSFDGTRASPVGGPGWYLERDGFAWGGIGVAAIWYGAAVAVADRVRSVASHRRPDDVALLHLGTIDVALAAARNALREAASRVDAGHAAADAGVALALRTRQAVFDAAETVLRAADHGLGPGPLVAEPDHAARVADLHLYLRQHHAERDLVALGREVADGEEPW</sequence>
<evidence type="ECO:0000259" key="4">
    <source>
        <dbReference type="Pfam" id="PF00441"/>
    </source>
</evidence>
<dbReference type="Pfam" id="PF00441">
    <property type="entry name" value="Acyl-CoA_dh_1"/>
    <property type="match status" value="1"/>
</dbReference>
<dbReference type="Gene3D" id="2.40.110.10">
    <property type="entry name" value="Butyryl-CoA Dehydrogenase, subunit A, domain 2"/>
    <property type="match status" value="1"/>
</dbReference>
<dbReference type="InterPro" id="IPR046373">
    <property type="entry name" value="Acyl-CoA_Oxase/DH_mid-dom_sf"/>
</dbReference>
<dbReference type="RefSeq" id="WP_379152841.1">
    <property type="nucleotide sequence ID" value="NZ_JBHSRJ010000004.1"/>
</dbReference>
<dbReference type="SUPFAM" id="SSF56645">
    <property type="entry name" value="Acyl-CoA dehydrogenase NM domain-like"/>
    <property type="match status" value="1"/>
</dbReference>
<name>A0ABW1LHB4_9ACTN</name>
<dbReference type="Proteomes" id="UP001596135">
    <property type="component" value="Unassembled WGS sequence"/>
</dbReference>
<protein>
    <submittedName>
        <fullName evidence="5">Acyl-CoA dehydrogenase family protein</fullName>
    </submittedName>
</protein>
<evidence type="ECO:0000256" key="3">
    <source>
        <dbReference type="ARBA" id="ARBA00022827"/>
    </source>
</evidence>
<comment type="similarity">
    <text evidence="1">Belongs to the acyl-CoA dehydrogenase family.</text>
</comment>
<keyword evidence="2" id="KW-0285">Flavoprotein</keyword>
<keyword evidence="3" id="KW-0274">FAD</keyword>